<proteinExistence type="predicted"/>
<dbReference type="Proteomes" id="UP000193925">
    <property type="component" value="Chromosome AFERRI"/>
</dbReference>
<sequence length="91" mass="9780">MRSCLFSCIPGIGPRQLHLNTLDDAPAQRNACSTHLQYRTALARAMDHADIGAPADTEHAHALLHAAAAGDIAYSGAVAQFKISYEQGWIH</sequence>
<dbReference type="EMBL" id="CCCS020000057">
    <property type="protein sequence ID" value="CDQ11984.1"/>
    <property type="molecule type" value="Genomic_DNA"/>
</dbReference>
<name>A0A060UZZ4_9PROT</name>
<reference evidence="2 3" key="3">
    <citation type="submission" date="2017-03" db="EMBL/GenBank/DDBJ databases">
        <authorList>
            <person name="Regsiter A."/>
            <person name="William W."/>
        </authorList>
    </citation>
    <scope>NUCLEOTIDE SEQUENCE [LARGE SCALE GENOMIC DNA]</scope>
    <source>
        <strain evidence="2">PRJEB5721</strain>
    </source>
</reference>
<reference evidence="1" key="2">
    <citation type="submission" date="2014-07" db="EMBL/GenBank/DDBJ databases">
        <title>Initial genome analysis of the psychrotolerant acidophile Acidithiobacillus ferrivorans CF27: insights into iron and sulfur oxidation pathways and into biofilm formation.</title>
        <authorList>
            <person name="Talla E."/>
            <person name="Hedrich S."/>
            <person name="Mangenot S."/>
            <person name="Ji B."/>
            <person name="Johnson D.B."/>
            <person name="Barbe V."/>
            <person name="Bonnefoy V."/>
        </authorList>
    </citation>
    <scope>NUCLEOTIDE SEQUENCE [LARGE SCALE GENOMIC DNA]</scope>
    <source>
        <strain evidence="1">CF27</strain>
    </source>
</reference>
<keyword evidence="3" id="KW-1185">Reference proteome</keyword>
<reference evidence="1" key="1">
    <citation type="submission" date="2014-03" db="EMBL/GenBank/DDBJ databases">
        <authorList>
            <person name="Genoscope - CEA"/>
        </authorList>
    </citation>
    <scope>NUCLEOTIDE SEQUENCE [LARGE SCALE GENOMIC DNA]</scope>
    <source>
        <strain evidence="1">CF27</strain>
    </source>
</reference>
<gene>
    <name evidence="2" type="ORF">AFERRI_20321</name>
    <name evidence="1" type="ORF">AFERRI_600210</name>
</gene>
<organism evidence="1">
    <name type="scientific">Acidithiobacillus ferrivorans</name>
    <dbReference type="NCBI Taxonomy" id="160808"/>
    <lineage>
        <taxon>Bacteria</taxon>
        <taxon>Pseudomonadati</taxon>
        <taxon>Pseudomonadota</taxon>
        <taxon>Acidithiobacillia</taxon>
        <taxon>Acidithiobacillales</taxon>
        <taxon>Acidithiobacillaceae</taxon>
        <taxon>Acidithiobacillus</taxon>
    </lineage>
</organism>
<evidence type="ECO:0000313" key="2">
    <source>
        <dbReference type="EMBL" id="SMH65539.1"/>
    </source>
</evidence>
<evidence type="ECO:0000313" key="3">
    <source>
        <dbReference type="Proteomes" id="UP000193925"/>
    </source>
</evidence>
<dbReference type="EMBL" id="LT841305">
    <property type="protein sequence ID" value="SMH65539.1"/>
    <property type="molecule type" value="Genomic_DNA"/>
</dbReference>
<dbReference type="AlphaFoldDB" id="A0A060UZZ4"/>
<accession>A0A060UZZ4</accession>
<protein>
    <submittedName>
        <fullName evidence="1">Uncharacterized protein</fullName>
    </submittedName>
</protein>
<evidence type="ECO:0000313" key="1">
    <source>
        <dbReference type="EMBL" id="CDQ11984.1"/>
    </source>
</evidence>